<reference evidence="1 2" key="1">
    <citation type="journal article" date="2014" name="Genome Announc.">
        <title>Draft Genome Sequence of the Iron-Oxidizing, Acidophilic, and Halotolerant 'Thiobacillus prosperus' Type Strain DSM 5130.</title>
        <authorList>
            <person name="Ossandon F.J."/>
            <person name="Cardenas J.P."/>
            <person name="Corbett M."/>
            <person name="Quatrini R."/>
            <person name="Holmes D.S."/>
            <person name="Watkin E."/>
        </authorList>
    </citation>
    <scope>NUCLEOTIDE SEQUENCE [LARGE SCALE GENOMIC DNA]</scope>
    <source>
        <strain evidence="1 2">DSM 5130</strain>
    </source>
</reference>
<accession>A0A1A6C0T3</accession>
<comment type="caution">
    <text evidence="1">The sequence shown here is derived from an EMBL/GenBank/DDBJ whole genome shotgun (WGS) entry which is preliminary data.</text>
</comment>
<dbReference type="AlphaFoldDB" id="A0A1A6C0T3"/>
<organism evidence="1 2">
    <name type="scientific">Acidihalobacter prosperus</name>
    <dbReference type="NCBI Taxonomy" id="160660"/>
    <lineage>
        <taxon>Bacteria</taxon>
        <taxon>Pseudomonadati</taxon>
        <taxon>Pseudomonadota</taxon>
        <taxon>Gammaproteobacteria</taxon>
        <taxon>Chromatiales</taxon>
        <taxon>Ectothiorhodospiraceae</taxon>
        <taxon>Acidihalobacter</taxon>
    </lineage>
</organism>
<dbReference type="RefSeq" id="WP_038089956.1">
    <property type="nucleotide sequence ID" value="NZ_JQSG02000006.1"/>
</dbReference>
<protein>
    <submittedName>
        <fullName evidence="1">Uncharacterized protein</fullName>
    </submittedName>
</protein>
<evidence type="ECO:0000313" key="2">
    <source>
        <dbReference type="Proteomes" id="UP000029273"/>
    </source>
</evidence>
<evidence type="ECO:0000313" key="1">
    <source>
        <dbReference type="EMBL" id="OBS08159.1"/>
    </source>
</evidence>
<dbReference type="OrthoDB" id="8563655at2"/>
<dbReference type="EMBL" id="JQSG02000006">
    <property type="protein sequence ID" value="OBS08159.1"/>
    <property type="molecule type" value="Genomic_DNA"/>
</dbReference>
<name>A0A1A6C0T3_9GAMM</name>
<sequence>MKPPQPVPGHVRERLEIAALTGEVLNLHWADESSDAAFLGRIRPLEVLPDDAGGPGYLRALDEQGETLRIRLDLIRNLPTPVK</sequence>
<keyword evidence="2" id="KW-1185">Reference proteome</keyword>
<dbReference type="Proteomes" id="UP000029273">
    <property type="component" value="Unassembled WGS sequence"/>
</dbReference>
<gene>
    <name evidence="1" type="ORF">Thpro_022409</name>
</gene>
<proteinExistence type="predicted"/>
<dbReference type="STRING" id="160660.BJI67_14540"/>